<keyword evidence="2" id="KW-1185">Reference proteome</keyword>
<organism evidence="1 2">
    <name type="scientific">Corynebacterium hansenii</name>
    <dbReference type="NCBI Taxonomy" id="394964"/>
    <lineage>
        <taxon>Bacteria</taxon>
        <taxon>Bacillati</taxon>
        <taxon>Actinomycetota</taxon>
        <taxon>Actinomycetes</taxon>
        <taxon>Mycobacteriales</taxon>
        <taxon>Corynebacteriaceae</taxon>
        <taxon>Corynebacterium</taxon>
    </lineage>
</organism>
<reference evidence="2" key="1">
    <citation type="journal article" date="2019" name="Int. J. Syst. Evol. Microbiol.">
        <title>The Global Catalogue of Microorganisms (GCM) 10K type strain sequencing project: providing services to taxonomists for standard genome sequencing and annotation.</title>
        <authorList>
            <consortium name="The Broad Institute Genomics Platform"/>
            <consortium name="The Broad Institute Genome Sequencing Center for Infectious Disease"/>
            <person name="Wu L."/>
            <person name="Ma J."/>
        </authorList>
    </citation>
    <scope>NUCLEOTIDE SEQUENCE [LARGE SCALE GENOMIC DNA]</scope>
    <source>
        <strain evidence="2">CCUG 53252</strain>
    </source>
</reference>
<gene>
    <name evidence="1" type="ORF">ACFORJ_00880</name>
</gene>
<dbReference type="Gene3D" id="1.10.260.40">
    <property type="entry name" value="lambda repressor-like DNA-binding domains"/>
    <property type="match status" value="1"/>
</dbReference>
<dbReference type="RefSeq" id="WP_048742818.1">
    <property type="nucleotide sequence ID" value="NZ_CP047211.1"/>
</dbReference>
<dbReference type="Proteomes" id="UP001595751">
    <property type="component" value="Unassembled WGS sequence"/>
</dbReference>
<dbReference type="EMBL" id="JBHRZN010000001">
    <property type="protein sequence ID" value="MFC3848725.1"/>
    <property type="molecule type" value="Genomic_DNA"/>
</dbReference>
<evidence type="ECO:0000313" key="1">
    <source>
        <dbReference type="EMBL" id="MFC3848725.1"/>
    </source>
</evidence>
<dbReference type="InterPro" id="IPR010982">
    <property type="entry name" value="Lambda_DNA-bd_dom_sf"/>
</dbReference>
<proteinExistence type="predicted"/>
<dbReference type="NCBIfam" id="TIGR02607">
    <property type="entry name" value="antidote_HigA"/>
    <property type="match status" value="1"/>
</dbReference>
<dbReference type="InterPro" id="IPR013430">
    <property type="entry name" value="Toxin_antidote_HigA"/>
</dbReference>
<evidence type="ECO:0000313" key="2">
    <source>
        <dbReference type="Proteomes" id="UP001595751"/>
    </source>
</evidence>
<dbReference type="SUPFAM" id="SSF47413">
    <property type="entry name" value="lambda repressor-like DNA-binding domains"/>
    <property type="match status" value="1"/>
</dbReference>
<protein>
    <submittedName>
        <fullName evidence="1">HigA family addiction module antitoxin</fullName>
    </submittedName>
</protein>
<comment type="caution">
    <text evidence="1">The sequence shown here is derived from an EMBL/GenBank/DDBJ whole genome shotgun (WGS) entry which is preliminary data.</text>
</comment>
<name>A0ABV7ZKK9_9CORY</name>
<accession>A0ABV7ZKK9</accession>
<sequence>MTLPTNAPNPGTVLHDRFLAPLGLDAPQLAAATGLSTELINGVLAGTERVDDEIAACLGDFLGTDSHFWLELQRHADRGLLTA</sequence>